<organism evidence="2 3">
    <name type="scientific">Alteromonas hispanica</name>
    <dbReference type="NCBI Taxonomy" id="315421"/>
    <lineage>
        <taxon>Bacteria</taxon>
        <taxon>Pseudomonadati</taxon>
        <taxon>Pseudomonadota</taxon>
        <taxon>Gammaproteobacteria</taxon>
        <taxon>Alteromonadales</taxon>
        <taxon>Alteromonadaceae</taxon>
        <taxon>Alteromonas/Salinimonas group</taxon>
        <taxon>Alteromonas</taxon>
    </lineage>
</organism>
<evidence type="ECO:0008006" key="4">
    <source>
        <dbReference type="Google" id="ProtNLM"/>
    </source>
</evidence>
<feature type="signal peptide" evidence="1">
    <location>
        <begin position="1"/>
        <end position="19"/>
    </location>
</feature>
<evidence type="ECO:0000313" key="3">
    <source>
        <dbReference type="Proteomes" id="UP000478837"/>
    </source>
</evidence>
<reference evidence="2 3" key="1">
    <citation type="submission" date="2020-01" db="EMBL/GenBank/DDBJ databases">
        <title>Genomes of bacteria type strains.</title>
        <authorList>
            <person name="Chen J."/>
            <person name="Zhu S."/>
            <person name="Yang J."/>
        </authorList>
    </citation>
    <scope>NUCLEOTIDE SEQUENCE [LARGE SCALE GENOMIC DNA]</scope>
    <source>
        <strain evidence="2 3">LMG 22958</strain>
    </source>
</reference>
<comment type="caution">
    <text evidence="2">The sequence shown here is derived from an EMBL/GenBank/DDBJ whole genome shotgun (WGS) entry which is preliminary data.</text>
</comment>
<feature type="chain" id="PRO_5026715460" description="PEP-CTERM sorting domain-containing protein" evidence="1">
    <location>
        <begin position="20"/>
        <end position="309"/>
    </location>
</feature>
<keyword evidence="1" id="KW-0732">Signal</keyword>
<proteinExistence type="predicted"/>
<keyword evidence="3" id="KW-1185">Reference proteome</keyword>
<accession>A0A6L9MTN1</accession>
<evidence type="ECO:0000256" key="1">
    <source>
        <dbReference type="SAM" id="SignalP"/>
    </source>
</evidence>
<sequence length="309" mass="32177">MKKIALAIAFTLSSASVSAVESAGGIQWDTLDFGTVDGLSASFSFQQWFTSGVYGTENHDGFDVSTITASSSLALNPRDTEVAPGVFASEVGLALDSGAMVNLSGVGRFDSFSDGRRQTETPSFCVNGVSNCELTFAFGGLRVISEGVFDSSTAWLNVYYEDLSGTVVDATLPDGSTIPVTVPGTRPAAFGAVNSTAYSRYEEAQDGELWGSFAFDSFPFSGSLVAGTVPGANISIVGGKSDVVNALDTNDFMGDFVYSSSAQFSDTSSSPYSDAATGELTTKVSAPSTIGIFGVSLFALAMFGRRKHK</sequence>
<dbReference type="AlphaFoldDB" id="A0A6L9MTN1"/>
<dbReference type="RefSeq" id="WP_163111557.1">
    <property type="nucleotide sequence ID" value="NZ_JAAAWP010000004.1"/>
</dbReference>
<dbReference type="EMBL" id="JAAAWP010000004">
    <property type="protein sequence ID" value="NDW21594.1"/>
    <property type="molecule type" value="Genomic_DNA"/>
</dbReference>
<gene>
    <name evidence="2" type="ORF">GTW09_08705</name>
</gene>
<name>A0A6L9MTN1_9ALTE</name>
<dbReference type="Proteomes" id="UP000478837">
    <property type="component" value="Unassembled WGS sequence"/>
</dbReference>
<protein>
    <recommendedName>
        <fullName evidence="4">PEP-CTERM sorting domain-containing protein</fullName>
    </recommendedName>
</protein>
<evidence type="ECO:0000313" key="2">
    <source>
        <dbReference type="EMBL" id="NDW21594.1"/>
    </source>
</evidence>